<evidence type="ECO:0000313" key="2">
    <source>
        <dbReference type="EMBL" id="PWA07019.1"/>
    </source>
</evidence>
<gene>
    <name evidence="2" type="ORF">DB891_15060</name>
</gene>
<keyword evidence="3" id="KW-1185">Reference proteome</keyword>
<dbReference type="Gene3D" id="3.30.2310.20">
    <property type="entry name" value="RelE-like"/>
    <property type="match status" value="1"/>
</dbReference>
<evidence type="ECO:0000256" key="1">
    <source>
        <dbReference type="ARBA" id="ARBA00022649"/>
    </source>
</evidence>
<protein>
    <submittedName>
        <fullName evidence="2">Type II toxin-antitoxin system RelE/ParE family toxin</fullName>
    </submittedName>
</protein>
<dbReference type="Pfam" id="PF05016">
    <property type="entry name" value="ParE_toxin"/>
    <property type="match status" value="1"/>
</dbReference>
<sequence length="100" mass="12196">MKREIVFSKNAEKSLIDLLEYLEFKWSIKVREKFISKLDESIYLIQNEPEIFPKSQINKNQYKCVLSKQTTIYYRYNRKEVRILSLFDTRQNPSKIKKIQ</sequence>
<accession>A0A2U1JPY5</accession>
<reference evidence="2 3" key="1">
    <citation type="submission" date="2018-04" db="EMBL/GenBank/DDBJ databases">
        <title>Flavobacterium sp. nov., isolated from glacier ice.</title>
        <authorList>
            <person name="Liu Q."/>
            <person name="Xin Y.-H."/>
        </authorList>
    </citation>
    <scope>NUCLEOTIDE SEQUENCE [LARGE SCALE GENOMIC DNA]</scope>
    <source>
        <strain evidence="2 3">LB2P30</strain>
    </source>
</reference>
<dbReference type="AlphaFoldDB" id="A0A2U1JPY5"/>
<organism evidence="2 3">
    <name type="scientific">Flavobacterium laiguense</name>
    <dbReference type="NCBI Taxonomy" id="2169409"/>
    <lineage>
        <taxon>Bacteria</taxon>
        <taxon>Pseudomonadati</taxon>
        <taxon>Bacteroidota</taxon>
        <taxon>Flavobacteriia</taxon>
        <taxon>Flavobacteriales</taxon>
        <taxon>Flavobacteriaceae</taxon>
        <taxon>Flavobacterium</taxon>
    </lineage>
</organism>
<dbReference type="Proteomes" id="UP000245618">
    <property type="component" value="Unassembled WGS sequence"/>
</dbReference>
<comment type="caution">
    <text evidence="2">The sequence shown here is derived from an EMBL/GenBank/DDBJ whole genome shotgun (WGS) entry which is preliminary data.</text>
</comment>
<dbReference type="EMBL" id="QCZH01000023">
    <property type="protein sequence ID" value="PWA07019.1"/>
    <property type="molecule type" value="Genomic_DNA"/>
</dbReference>
<dbReference type="InterPro" id="IPR035093">
    <property type="entry name" value="RelE/ParE_toxin_dom_sf"/>
</dbReference>
<evidence type="ECO:0000313" key="3">
    <source>
        <dbReference type="Proteomes" id="UP000245618"/>
    </source>
</evidence>
<name>A0A2U1JPY5_9FLAO</name>
<dbReference type="OrthoDB" id="1098070at2"/>
<dbReference type="RefSeq" id="WP_116764409.1">
    <property type="nucleotide sequence ID" value="NZ_QCZH01000023.1"/>
</dbReference>
<keyword evidence="1" id="KW-1277">Toxin-antitoxin system</keyword>
<proteinExistence type="predicted"/>
<dbReference type="InterPro" id="IPR007712">
    <property type="entry name" value="RelE/ParE_toxin"/>
</dbReference>